<evidence type="ECO:0000313" key="17">
    <source>
        <dbReference type="EMBL" id="OOO13358.1"/>
    </source>
</evidence>
<evidence type="ECO:0000259" key="16">
    <source>
        <dbReference type="PROSITE" id="PS50048"/>
    </source>
</evidence>
<feature type="compositionally biased region" description="Gly residues" evidence="15">
    <location>
        <begin position="476"/>
        <end position="489"/>
    </location>
</feature>
<keyword evidence="11" id="KW-0539">Nucleus</keyword>
<keyword evidence="14" id="KW-0624">Polysaccharide degradation</keyword>
<dbReference type="PANTHER" id="PTHR42715:SF3">
    <property type="entry name" value="BETA-GLUCOSIDASE B-RELATED"/>
    <property type="match status" value="1"/>
</dbReference>
<dbReference type="Gene3D" id="4.10.240.10">
    <property type="entry name" value="Zn(2)-C6 fungal-type DNA-binding domain"/>
    <property type="match status" value="1"/>
</dbReference>
<dbReference type="SUPFAM" id="SSF52279">
    <property type="entry name" value="Beta-D-glucan exohydrolase, C-terminal domain"/>
    <property type="match status" value="1"/>
</dbReference>
<dbReference type="InterPro" id="IPR001138">
    <property type="entry name" value="Zn2Cys6_DnaBD"/>
</dbReference>
<dbReference type="InterPro" id="IPR036881">
    <property type="entry name" value="Glyco_hydro_3_C_sf"/>
</dbReference>
<dbReference type="OrthoDB" id="2123594at2759"/>
<dbReference type="CDD" id="cd12148">
    <property type="entry name" value="fungal_TF_MHR"/>
    <property type="match status" value="1"/>
</dbReference>
<dbReference type="CDD" id="cd00067">
    <property type="entry name" value="GAL4"/>
    <property type="match status" value="1"/>
</dbReference>
<dbReference type="PROSITE" id="PS50048">
    <property type="entry name" value="ZN2_CY6_FUNGAL_2"/>
    <property type="match status" value="1"/>
</dbReference>
<protein>
    <recommendedName>
        <fullName evidence="4">beta-glucosidase</fullName>
        <ecNumber evidence="4">3.2.1.21</ecNumber>
    </recommendedName>
</protein>
<evidence type="ECO:0000256" key="10">
    <source>
        <dbReference type="ARBA" id="ARBA00023180"/>
    </source>
</evidence>
<feature type="region of interest" description="Disordered" evidence="15">
    <location>
        <begin position="471"/>
        <end position="490"/>
    </location>
</feature>
<dbReference type="Gene3D" id="2.60.40.10">
    <property type="entry name" value="Immunoglobulins"/>
    <property type="match status" value="1"/>
</dbReference>
<dbReference type="GO" id="GO:0000981">
    <property type="term" value="F:DNA-binding transcription factor activity, RNA polymerase II-specific"/>
    <property type="evidence" value="ECO:0007669"/>
    <property type="project" value="InterPro"/>
</dbReference>
<evidence type="ECO:0000256" key="15">
    <source>
        <dbReference type="SAM" id="MobiDB-lite"/>
    </source>
</evidence>
<name>A0A1S9DW92_ASPOZ</name>
<evidence type="ECO:0000256" key="7">
    <source>
        <dbReference type="ARBA" id="ARBA00023015"/>
    </source>
</evidence>
<dbReference type="SUPFAM" id="SSF51445">
    <property type="entry name" value="(Trans)glycosidases"/>
    <property type="match status" value="1"/>
</dbReference>
<keyword evidence="5 17" id="KW-0378">Hydrolase</keyword>
<dbReference type="InterPro" id="IPR002772">
    <property type="entry name" value="Glyco_hydro_3_C"/>
</dbReference>
<dbReference type="InterPro" id="IPR050288">
    <property type="entry name" value="Cellulose_deg_GH3"/>
</dbReference>
<keyword evidence="7" id="KW-0805">Transcription regulation</keyword>
<keyword evidence="6" id="KW-0136">Cellulose degradation</keyword>
<feature type="domain" description="Zn(2)-C6 fungal-type" evidence="16">
    <location>
        <begin position="720"/>
        <end position="746"/>
    </location>
</feature>
<dbReference type="VEuPathDB" id="FungiDB:AO090005000337"/>
<comment type="caution">
    <text evidence="17">The sequence shown here is derived from an EMBL/GenBank/DDBJ whole genome shotgun (WGS) entry which is preliminary data.</text>
</comment>
<proteinExistence type="inferred from homology"/>
<dbReference type="GO" id="GO:0009893">
    <property type="term" value="P:positive regulation of metabolic process"/>
    <property type="evidence" value="ECO:0007669"/>
    <property type="project" value="UniProtKB-ARBA"/>
</dbReference>
<sequence>MGSHGEYTFNDAITDVKAGQSLVETTQILLSQLTKEERLSLLDGDVEFWPGLRSILCDRYNRTPYVHGAIPRKHIPGIKFTDGPRGVVMGSSTAFPVPMARGATWDVELERRVGDAIGREAKAQGANYFAGVCVNLPRHPAWGRIQETYGEDPLLLGEFGLALTQSVQKHVMACVKHYALNSMENARFRVDVSVEEAVLHEVYLAHFRRIVEGGVAAVMSSYNSVNGEWAGQNRHLLTEILRDQWGFDGLVMSDFIFGLRDAAASVKNGLDIEAPFRQQRARKLPRALESGELDWKYVDRACERILRKQIEFTVRTEDSQPSRDVVFCDEHRALAREVAARSMVLLKNDTVDGKAVLPLQAESLSRVAVVGRLANIANTGDKGSSQVFPPGVVTPLDGIKAALPGTEVLFADSVAKAEQLASQVDVVICIVGYTHEDEGEYVVPALQDNPALRDTLPPATTAEERETLDIFEGNSDKGGNGGIKAGAGGDRNSLRLREEDEKLIPAVTAHNPRTIVSVITAGAVIMESWKDRVPALLISWYSGSEGGHGLGDVLLGKVDASGRLPFSIPTSEAYLPFFNRNAAEIYYDRWFGQHMLDKLGVKAEFPLGFGLSYTTFAVDNIIAESVDKESIQVAVNVQNTGRRPGRFIAQAYAVTNIPDFPTRVLLGFAPVDLDVGQKTKMRFLASTRPLQQWKAGTFTLRTNQIQLQVASFAGDGGAVCRSRRTKCDQKKPRCSFCEKTGAECVFDPTALSTFDPASLAILDRLEALEQKTDSFQQQQQPVPALVPFPTLNPNNDSSTAYTIAKEPQHPESLLPENLDTVLKWPILQDVNYQMTQSPDIPNPSSDNASPAQPSPDGDELNPKITNAYLDNFFAHVHLKNPVLDEPYIRRLVRKVSLEGPSWDSESCLALLVCANRAITGPLLAPSISAEDLRASPGRRLFTAALKRIGATLGSAGIVQAQCLFFAGVYLMSCLQPFDAWRSFLQALAAHQLKKASTGHRGSLNESSGWELGLPDFGTRISLEPPQRFPTLPLTDDEEILRAWYFYLSEIWLWRLETEIRKDMTTRLSELSNNSLSDLADISEIYKQHLVACLHSLPSTVSISDPPCQTPETDVLRFILQGRSIYVNELITWPYIAYAVNDVHLGHTAHGWVSKGLQIHLERLEVNQAGFYHCHHGTWLMIPTSARSACILLAVARSSMRDLLPGGWKEAVEATVKMLEFWQSDVEGLAALASFLRYLLSHVA</sequence>
<dbReference type="InterPro" id="IPR026891">
    <property type="entry name" value="Fn3-like"/>
</dbReference>
<keyword evidence="12" id="KW-0119">Carbohydrate metabolism</keyword>
<evidence type="ECO:0000313" key="18">
    <source>
        <dbReference type="Proteomes" id="UP000190312"/>
    </source>
</evidence>
<dbReference type="Gene3D" id="3.20.20.300">
    <property type="entry name" value="Glycoside hydrolase, family 3, N-terminal domain"/>
    <property type="match status" value="1"/>
</dbReference>
<dbReference type="InterPro" id="IPR036864">
    <property type="entry name" value="Zn2-C6_fun-type_DNA-bd_sf"/>
</dbReference>
<evidence type="ECO:0000256" key="13">
    <source>
        <dbReference type="ARBA" id="ARBA00023295"/>
    </source>
</evidence>
<dbReference type="Proteomes" id="UP000190312">
    <property type="component" value="Unassembled WGS sequence"/>
</dbReference>
<keyword evidence="10" id="KW-0325">Glycoprotein</keyword>
<dbReference type="Gene3D" id="3.40.50.1700">
    <property type="entry name" value="Glycoside hydrolase family 3 C-terminal domain"/>
    <property type="match status" value="1"/>
</dbReference>
<dbReference type="Pfam" id="PF01915">
    <property type="entry name" value="Glyco_hydro_3_C"/>
    <property type="match status" value="1"/>
</dbReference>
<dbReference type="InterPro" id="IPR017853">
    <property type="entry name" value="GH"/>
</dbReference>
<evidence type="ECO:0000256" key="5">
    <source>
        <dbReference type="ARBA" id="ARBA00022801"/>
    </source>
</evidence>
<dbReference type="GO" id="GO:0008422">
    <property type="term" value="F:beta-glucosidase activity"/>
    <property type="evidence" value="ECO:0007669"/>
    <property type="project" value="UniProtKB-EC"/>
</dbReference>
<dbReference type="InterPro" id="IPR001764">
    <property type="entry name" value="Glyco_hydro_3_N"/>
</dbReference>
<dbReference type="GO" id="GO:0003677">
    <property type="term" value="F:DNA binding"/>
    <property type="evidence" value="ECO:0007669"/>
    <property type="project" value="UniProtKB-KW"/>
</dbReference>
<keyword evidence="8" id="KW-0238">DNA-binding</keyword>
<accession>A0A1S9DW92</accession>
<keyword evidence="9" id="KW-0804">Transcription</keyword>
<dbReference type="SMART" id="SM01217">
    <property type="entry name" value="Fn3_like"/>
    <property type="match status" value="1"/>
</dbReference>
<dbReference type="Pfam" id="PF00172">
    <property type="entry name" value="Zn_clus"/>
    <property type="match status" value="1"/>
</dbReference>
<dbReference type="EMBL" id="MKZY01000002">
    <property type="protein sequence ID" value="OOO13358.1"/>
    <property type="molecule type" value="Genomic_DNA"/>
</dbReference>
<keyword evidence="13" id="KW-0326">Glycosidase</keyword>
<dbReference type="EC" id="3.2.1.21" evidence="4"/>
<evidence type="ECO:0000256" key="12">
    <source>
        <dbReference type="ARBA" id="ARBA00023277"/>
    </source>
</evidence>
<evidence type="ECO:0000256" key="3">
    <source>
        <dbReference type="ARBA" id="ARBA00005336"/>
    </source>
</evidence>
<dbReference type="InterPro" id="IPR013783">
    <property type="entry name" value="Ig-like_fold"/>
</dbReference>
<evidence type="ECO:0000256" key="2">
    <source>
        <dbReference type="ARBA" id="ARBA00004987"/>
    </source>
</evidence>
<dbReference type="PRINTS" id="PR00133">
    <property type="entry name" value="GLHYDRLASE3"/>
</dbReference>
<evidence type="ECO:0000256" key="4">
    <source>
        <dbReference type="ARBA" id="ARBA00012744"/>
    </source>
</evidence>
<comment type="similarity">
    <text evidence="3">Belongs to the glycosyl hydrolase 3 family.</text>
</comment>
<evidence type="ECO:0000256" key="1">
    <source>
        <dbReference type="ARBA" id="ARBA00000448"/>
    </source>
</evidence>
<gene>
    <name evidence="17" type="ORF">OAory_01011070</name>
</gene>
<evidence type="ECO:0000256" key="11">
    <source>
        <dbReference type="ARBA" id="ARBA00023242"/>
    </source>
</evidence>
<dbReference type="AlphaFoldDB" id="A0A1S9DW92"/>
<dbReference type="GO" id="GO:0008270">
    <property type="term" value="F:zinc ion binding"/>
    <property type="evidence" value="ECO:0007669"/>
    <property type="project" value="InterPro"/>
</dbReference>
<dbReference type="eggNOG" id="ENOG502SH6D">
    <property type="taxonomic scope" value="Eukaryota"/>
</dbReference>
<feature type="compositionally biased region" description="Polar residues" evidence="15">
    <location>
        <begin position="834"/>
        <end position="851"/>
    </location>
</feature>
<dbReference type="PANTHER" id="PTHR42715">
    <property type="entry name" value="BETA-GLUCOSIDASE"/>
    <property type="match status" value="1"/>
</dbReference>
<dbReference type="SUPFAM" id="SSF57701">
    <property type="entry name" value="Zn2/Cys6 DNA-binding domain"/>
    <property type="match status" value="1"/>
</dbReference>
<organism evidence="17 18">
    <name type="scientific">Aspergillus oryzae</name>
    <name type="common">Yellow koji mold</name>
    <dbReference type="NCBI Taxonomy" id="5062"/>
    <lineage>
        <taxon>Eukaryota</taxon>
        <taxon>Fungi</taxon>
        <taxon>Dikarya</taxon>
        <taxon>Ascomycota</taxon>
        <taxon>Pezizomycotina</taxon>
        <taxon>Eurotiomycetes</taxon>
        <taxon>Eurotiomycetidae</taxon>
        <taxon>Eurotiales</taxon>
        <taxon>Aspergillaceae</taxon>
        <taxon>Aspergillus</taxon>
        <taxon>Aspergillus subgen. Circumdati</taxon>
    </lineage>
</organism>
<reference evidence="17 18" key="1">
    <citation type="submission" date="2016-10" db="EMBL/GenBank/DDBJ databases">
        <title>Genome sequencing of Aspergillus oryzae BCC7051.</title>
        <authorList>
            <person name="Thammarongtham C."/>
            <person name="Vorapreeda T."/>
            <person name="Nookaew I."/>
            <person name="Srisuk T."/>
            <person name="Land M."/>
            <person name="Jeennor S."/>
            <person name="Laoteng K."/>
        </authorList>
    </citation>
    <scope>NUCLEOTIDE SEQUENCE [LARGE SCALE GENOMIC DNA]</scope>
    <source>
        <strain evidence="17 18">BCC7051</strain>
    </source>
</reference>
<evidence type="ECO:0000256" key="6">
    <source>
        <dbReference type="ARBA" id="ARBA00023001"/>
    </source>
</evidence>
<evidence type="ECO:0000256" key="9">
    <source>
        <dbReference type="ARBA" id="ARBA00023163"/>
    </source>
</evidence>
<comment type="catalytic activity">
    <reaction evidence="1">
        <text>Hydrolysis of terminal, non-reducing beta-D-glucosyl residues with release of beta-D-glucose.</text>
        <dbReference type="EC" id="3.2.1.21"/>
    </reaction>
</comment>
<evidence type="ECO:0000256" key="8">
    <source>
        <dbReference type="ARBA" id="ARBA00023125"/>
    </source>
</evidence>
<dbReference type="InterPro" id="IPR036962">
    <property type="entry name" value="Glyco_hydro_3_N_sf"/>
</dbReference>
<dbReference type="GO" id="GO:0030245">
    <property type="term" value="P:cellulose catabolic process"/>
    <property type="evidence" value="ECO:0007669"/>
    <property type="project" value="UniProtKB-KW"/>
</dbReference>
<evidence type="ECO:0000256" key="14">
    <source>
        <dbReference type="ARBA" id="ARBA00023326"/>
    </source>
</evidence>
<feature type="region of interest" description="Disordered" evidence="15">
    <location>
        <begin position="834"/>
        <end position="861"/>
    </location>
</feature>
<comment type="pathway">
    <text evidence="2">Glycan metabolism; cellulose degradation.</text>
</comment>
<dbReference type="Pfam" id="PF00933">
    <property type="entry name" value="Glyco_hydro_3"/>
    <property type="match status" value="1"/>
</dbReference>